<dbReference type="InterPro" id="IPR022683">
    <property type="entry name" value="Calpain_III"/>
</dbReference>
<dbReference type="STRING" id="1296120.A0A1B9GU99"/>
<feature type="active site" evidence="5">
    <location>
        <position position="355"/>
    </location>
</feature>
<evidence type="ECO:0000256" key="1">
    <source>
        <dbReference type="ARBA" id="ARBA00010193"/>
    </source>
</evidence>
<dbReference type="Gene3D" id="3.90.70.10">
    <property type="entry name" value="Cysteine proteinases"/>
    <property type="match status" value="1"/>
</dbReference>
<gene>
    <name evidence="8" type="ORF">I316_03664</name>
</gene>
<sequence length="731" mass="80774">MSFRSYQEGLKQATDLANRAIQIESSLSALSPLASPLPTLQKAFPAYISSAEAYSHLLASNLVPASDVVTVRKKWRLVLERAEKIKARIESLGSQVGKVEIGDQGEEDAVIRRGGKINGVTVALWAEPSCRLFQGERYREDHQPELAEEQIKKNPIWSEVQEESWKEVTGDEWVMRQGPVSDCSVVAAMGVELGHNRKFGTDLAWSNLYPKANNGKPRRSDNGKHVLKLLLNGAWRSVVMDATLPHSSVDHTPLYTTCLPSSSSASTTTNTSGAPWAPLALKGYFKVFGGYSLRGSNPAPDIYAFTGWIPERISLREGFQREKEWKKLSRAWKNGEVMISLGTGERVRDGLVKLHAYGVLGLREDDDQRLLEVFDPGAATLWISWDQVCSDFEALHCNWNPNLKPVVATRHWSWPKPINHTALSNNENITANPQYRLKLTDAPLDGSEIWLLLSQHVTSKDRPLDDIALHVFEDYEAGPRASGTRLVQPKQVDQASPYANSIHILTRYQLRRRSDSTLLVIPARDRGNFQTGFTLQALAPSGSTLSFERVSYTLPFSQSLSASLNSRNAGGHAGYPTHMINPQYSITVETPDRGSKADGRILLQGDKEVAWNVKLLWGKGELVSDVTEDMIVCDTGPYSFGIAYCDFHDLNPGTYTLIVSDFEPGQIGPFTLTVESKAPVNIKPIPAEGAGMFSRVIQHQSETTAGGRPSGGRYERNPSVEVIMPNSGVVL</sequence>
<accession>A0A1B9GU99</accession>
<evidence type="ECO:0000256" key="2">
    <source>
        <dbReference type="ARBA" id="ARBA00022670"/>
    </source>
</evidence>
<dbReference type="PROSITE" id="PS50203">
    <property type="entry name" value="CALPAIN_CAT"/>
    <property type="match status" value="1"/>
</dbReference>
<dbReference type="SUPFAM" id="SSF54001">
    <property type="entry name" value="Cysteine proteinases"/>
    <property type="match status" value="1"/>
</dbReference>
<evidence type="ECO:0000256" key="5">
    <source>
        <dbReference type="PIRSR" id="PIRSR622684-1"/>
    </source>
</evidence>
<feature type="domain" description="Calpain catalytic" evidence="7">
    <location>
        <begin position="175"/>
        <end position="400"/>
    </location>
</feature>
<dbReference type="InterPro" id="IPR022684">
    <property type="entry name" value="Calpain_cysteine_protease"/>
</dbReference>
<evidence type="ECO:0000256" key="6">
    <source>
        <dbReference type="PROSITE-ProRule" id="PRU00239"/>
    </source>
</evidence>
<comment type="similarity">
    <text evidence="1">Belongs to the peptidase C2 family. PalB/RIM13 subfamily.</text>
</comment>
<dbReference type="GO" id="GO:0006508">
    <property type="term" value="P:proteolysis"/>
    <property type="evidence" value="ECO:0007669"/>
    <property type="project" value="UniProtKB-KW"/>
</dbReference>
<keyword evidence="9" id="KW-1185">Reference proteome</keyword>
<dbReference type="AlphaFoldDB" id="A0A1B9GU99"/>
<reference evidence="8 9" key="1">
    <citation type="submission" date="2013-07" db="EMBL/GenBank/DDBJ databases">
        <title>The Genome Sequence of Cryptococcus heveanensis BCC8398.</title>
        <authorList>
            <consortium name="The Broad Institute Genome Sequencing Platform"/>
            <person name="Cuomo C."/>
            <person name="Litvintseva A."/>
            <person name="Chen Y."/>
            <person name="Heitman J."/>
            <person name="Sun S."/>
            <person name="Springer D."/>
            <person name="Dromer F."/>
            <person name="Young S.K."/>
            <person name="Zeng Q."/>
            <person name="Gargeya S."/>
            <person name="Fitzgerald M."/>
            <person name="Abouelleil A."/>
            <person name="Alvarado L."/>
            <person name="Berlin A.M."/>
            <person name="Chapman S.B."/>
            <person name="Dewar J."/>
            <person name="Goldberg J."/>
            <person name="Griggs A."/>
            <person name="Gujja S."/>
            <person name="Hansen M."/>
            <person name="Howarth C."/>
            <person name="Imamovic A."/>
            <person name="Larimer J."/>
            <person name="McCowan C."/>
            <person name="Murphy C."/>
            <person name="Pearson M."/>
            <person name="Priest M."/>
            <person name="Roberts A."/>
            <person name="Saif S."/>
            <person name="Shea T."/>
            <person name="Sykes S."/>
            <person name="Wortman J."/>
            <person name="Nusbaum C."/>
            <person name="Birren B."/>
        </authorList>
    </citation>
    <scope>NUCLEOTIDE SEQUENCE [LARGE SCALE GENOMIC DNA]</scope>
    <source>
        <strain evidence="8 9">BCC8398</strain>
    </source>
</reference>
<evidence type="ECO:0000313" key="8">
    <source>
        <dbReference type="EMBL" id="OCF34623.1"/>
    </source>
</evidence>
<evidence type="ECO:0000256" key="3">
    <source>
        <dbReference type="ARBA" id="ARBA00022801"/>
    </source>
</evidence>
<dbReference type="SUPFAM" id="SSF49758">
    <property type="entry name" value="Calpain large subunit, middle domain (domain III)"/>
    <property type="match status" value="2"/>
</dbReference>
<comment type="caution">
    <text evidence="6">Lacks conserved residue(s) required for the propagation of feature annotation.</text>
</comment>
<proteinExistence type="inferred from homology"/>
<dbReference type="InterPro" id="IPR038765">
    <property type="entry name" value="Papain-like_cys_pep_sf"/>
</dbReference>
<evidence type="ECO:0000256" key="4">
    <source>
        <dbReference type="ARBA" id="ARBA00022807"/>
    </source>
</evidence>
<dbReference type="OrthoDB" id="167576at2759"/>
<protein>
    <submittedName>
        <fullName evidence="8">Calpain-like protease palB/RIM13</fullName>
    </submittedName>
</protein>
<keyword evidence="4" id="KW-0788">Thiol protease</keyword>
<dbReference type="PRINTS" id="PR00704">
    <property type="entry name" value="CALPAIN"/>
</dbReference>
<dbReference type="PANTHER" id="PTHR46143:SF1">
    <property type="entry name" value="CALPAIN-7"/>
    <property type="match status" value="1"/>
</dbReference>
<dbReference type="EMBL" id="KV700124">
    <property type="protein sequence ID" value="OCF34623.1"/>
    <property type="molecule type" value="Genomic_DNA"/>
</dbReference>
<dbReference type="Pfam" id="PF00648">
    <property type="entry name" value="Peptidase_C2"/>
    <property type="match status" value="1"/>
</dbReference>
<feature type="active site" evidence="5">
    <location>
        <position position="183"/>
    </location>
</feature>
<reference evidence="9" key="2">
    <citation type="submission" date="2013-12" db="EMBL/GenBank/DDBJ databases">
        <title>Evolution of pathogenesis and genome organization in the Tremellales.</title>
        <authorList>
            <person name="Cuomo C."/>
            <person name="Litvintseva A."/>
            <person name="Heitman J."/>
            <person name="Chen Y."/>
            <person name="Sun S."/>
            <person name="Springer D."/>
            <person name="Dromer F."/>
            <person name="Young S."/>
            <person name="Zeng Q."/>
            <person name="Chapman S."/>
            <person name="Gujja S."/>
            <person name="Saif S."/>
            <person name="Birren B."/>
        </authorList>
    </citation>
    <scope>NUCLEOTIDE SEQUENCE [LARGE SCALE GENOMIC DNA]</scope>
    <source>
        <strain evidence="9">BCC8398</strain>
    </source>
</reference>
<dbReference type="InterPro" id="IPR051297">
    <property type="entry name" value="PalB/RIM13"/>
</dbReference>
<dbReference type="Proteomes" id="UP000092666">
    <property type="component" value="Unassembled WGS sequence"/>
</dbReference>
<keyword evidence="2 8" id="KW-0645">Protease</keyword>
<evidence type="ECO:0000313" key="9">
    <source>
        <dbReference type="Proteomes" id="UP000092666"/>
    </source>
</evidence>
<dbReference type="Gene3D" id="2.60.120.380">
    <property type="match status" value="1"/>
</dbReference>
<organism evidence="8 9">
    <name type="scientific">Kwoniella heveanensis BCC8398</name>
    <dbReference type="NCBI Taxonomy" id="1296120"/>
    <lineage>
        <taxon>Eukaryota</taxon>
        <taxon>Fungi</taxon>
        <taxon>Dikarya</taxon>
        <taxon>Basidiomycota</taxon>
        <taxon>Agaricomycotina</taxon>
        <taxon>Tremellomycetes</taxon>
        <taxon>Tremellales</taxon>
        <taxon>Cryptococcaceae</taxon>
        <taxon>Kwoniella</taxon>
    </lineage>
</organism>
<evidence type="ECO:0000259" key="7">
    <source>
        <dbReference type="PROSITE" id="PS50203"/>
    </source>
</evidence>
<dbReference type="SMART" id="SM00720">
    <property type="entry name" value="calpain_III"/>
    <property type="match status" value="1"/>
</dbReference>
<dbReference type="PANTHER" id="PTHR46143">
    <property type="entry name" value="CALPAIN-7"/>
    <property type="match status" value="1"/>
</dbReference>
<dbReference type="InterPro" id="IPR036213">
    <property type="entry name" value="Calpain_III_sf"/>
</dbReference>
<dbReference type="GO" id="GO:0004198">
    <property type="term" value="F:calcium-dependent cysteine-type endopeptidase activity"/>
    <property type="evidence" value="ECO:0007669"/>
    <property type="project" value="InterPro"/>
</dbReference>
<name>A0A1B9GU99_9TREE</name>
<keyword evidence="3" id="KW-0378">Hydrolase</keyword>
<dbReference type="InterPro" id="IPR001300">
    <property type="entry name" value="Peptidase_C2_calpain_cat"/>
</dbReference>
<dbReference type="SMART" id="SM00230">
    <property type="entry name" value="CysPc"/>
    <property type="match status" value="1"/>
</dbReference>